<organism evidence="3 4">
    <name type="scientific">Cellulomonas aerilata</name>
    <dbReference type="NCBI Taxonomy" id="515326"/>
    <lineage>
        <taxon>Bacteria</taxon>
        <taxon>Bacillati</taxon>
        <taxon>Actinomycetota</taxon>
        <taxon>Actinomycetes</taxon>
        <taxon>Micrococcales</taxon>
        <taxon>Cellulomonadaceae</taxon>
        <taxon>Cellulomonas</taxon>
    </lineage>
</organism>
<protein>
    <recommendedName>
        <fullName evidence="2">UspA domain-containing protein</fullName>
    </recommendedName>
</protein>
<dbReference type="RefSeq" id="WP_186816367.1">
    <property type="nucleotide sequence ID" value="NZ_BAAARM010000001.1"/>
</dbReference>
<dbReference type="PRINTS" id="PR01438">
    <property type="entry name" value="UNVRSLSTRESS"/>
</dbReference>
<feature type="domain" description="UspA" evidence="2">
    <location>
        <begin position="6"/>
        <end position="145"/>
    </location>
</feature>
<gene>
    <name evidence="3" type="ORF">CAE01nite_03060</name>
</gene>
<dbReference type="CDD" id="cd23659">
    <property type="entry name" value="USP_At3g01520-like"/>
    <property type="match status" value="1"/>
</dbReference>
<dbReference type="Gene3D" id="3.40.50.620">
    <property type="entry name" value="HUPs"/>
    <property type="match status" value="1"/>
</dbReference>
<reference evidence="3 4" key="1">
    <citation type="submission" date="2019-07" db="EMBL/GenBank/DDBJ databases">
        <title>Whole genome shotgun sequence of Cellulomonas aerilata NBRC 106308.</title>
        <authorList>
            <person name="Hosoyama A."/>
            <person name="Uohara A."/>
            <person name="Ohji S."/>
            <person name="Ichikawa N."/>
        </authorList>
    </citation>
    <scope>NUCLEOTIDE SEQUENCE [LARGE SCALE GENOMIC DNA]</scope>
    <source>
        <strain evidence="3 4">NBRC 106308</strain>
    </source>
</reference>
<dbReference type="InterPro" id="IPR006015">
    <property type="entry name" value="Universal_stress_UspA"/>
</dbReference>
<evidence type="ECO:0000259" key="2">
    <source>
        <dbReference type="Pfam" id="PF00582"/>
    </source>
</evidence>
<dbReference type="PANTHER" id="PTHR31964:SF113">
    <property type="entry name" value="USPA DOMAIN-CONTAINING PROTEIN"/>
    <property type="match status" value="1"/>
</dbReference>
<sequence length="145" mass="15170">MAGISSIVVGVDGSDTSRAALHWAHEEAAHHGASLTVVTAWHLPTLPMSPPLGALPDEGYESQPKRNALATLDRLVADLGTRDPAVDVRSAIVEGNPAKVLIDRSEECDLLVVGSRGLEGFSGMLLGSVSQHVMAHAHCPVVVVK</sequence>
<dbReference type="SUPFAM" id="SSF52402">
    <property type="entry name" value="Adenine nucleotide alpha hydrolases-like"/>
    <property type="match status" value="1"/>
</dbReference>
<accession>A0A512D7Z8</accession>
<dbReference type="InterPro" id="IPR006016">
    <property type="entry name" value="UspA"/>
</dbReference>
<evidence type="ECO:0000313" key="4">
    <source>
        <dbReference type="Proteomes" id="UP000321181"/>
    </source>
</evidence>
<comment type="caution">
    <text evidence="3">The sequence shown here is derived from an EMBL/GenBank/DDBJ whole genome shotgun (WGS) entry which is preliminary data.</text>
</comment>
<dbReference type="PANTHER" id="PTHR31964">
    <property type="entry name" value="ADENINE NUCLEOTIDE ALPHA HYDROLASES-LIKE SUPERFAMILY PROTEIN"/>
    <property type="match status" value="1"/>
</dbReference>
<comment type="similarity">
    <text evidence="1">Belongs to the universal stress protein A family.</text>
</comment>
<keyword evidence="4" id="KW-1185">Reference proteome</keyword>
<dbReference type="InterPro" id="IPR014729">
    <property type="entry name" value="Rossmann-like_a/b/a_fold"/>
</dbReference>
<evidence type="ECO:0000256" key="1">
    <source>
        <dbReference type="ARBA" id="ARBA00008791"/>
    </source>
</evidence>
<evidence type="ECO:0000313" key="3">
    <source>
        <dbReference type="EMBL" id="GEO32581.1"/>
    </source>
</evidence>
<dbReference type="AlphaFoldDB" id="A0A512D7Z8"/>
<dbReference type="Pfam" id="PF00582">
    <property type="entry name" value="Usp"/>
    <property type="match status" value="1"/>
</dbReference>
<dbReference type="EMBL" id="BJYY01000001">
    <property type="protein sequence ID" value="GEO32581.1"/>
    <property type="molecule type" value="Genomic_DNA"/>
</dbReference>
<name>A0A512D7Z8_9CELL</name>
<dbReference type="Proteomes" id="UP000321181">
    <property type="component" value="Unassembled WGS sequence"/>
</dbReference>
<proteinExistence type="inferred from homology"/>